<evidence type="ECO:0000259" key="4">
    <source>
        <dbReference type="Pfam" id="PF00171"/>
    </source>
</evidence>
<comment type="caution">
    <text evidence="5">The sequence shown here is derived from an EMBL/GenBank/DDBJ whole genome shotgun (WGS) entry which is preliminary data.</text>
</comment>
<dbReference type="AlphaFoldDB" id="A0A7X2SZD1"/>
<name>A0A7X2SZD1_ENTAG</name>
<reference evidence="5 6" key="1">
    <citation type="submission" date="2019-11" db="EMBL/GenBank/DDBJ databases">
        <title>Draft Genome Sequence of Plant Growth-Promoting Rhizosphere-Associated Bacteria.</title>
        <authorList>
            <person name="Vasilyev I.Y."/>
            <person name="Radchenko V."/>
            <person name="Ilnitskaya E.V."/>
        </authorList>
    </citation>
    <scope>NUCLEOTIDE SEQUENCE [LARGE SCALE GENOMIC DNA]</scope>
    <source>
        <strain evidence="5 6">VRA_MhP_f</strain>
    </source>
</reference>
<gene>
    <name evidence="5" type="ORF">GKC49_32505</name>
</gene>
<feature type="non-terminal residue" evidence="5">
    <location>
        <position position="1"/>
    </location>
</feature>
<dbReference type="PANTHER" id="PTHR43570">
    <property type="entry name" value="ALDEHYDE DEHYDROGENASE"/>
    <property type="match status" value="1"/>
</dbReference>
<dbReference type="GO" id="GO:0005737">
    <property type="term" value="C:cytoplasm"/>
    <property type="evidence" value="ECO:0007669"/>
    <property type="project" value="TreeGrafter"/>
</dbReference>
<dbReference type="InterPro" id="IPR016163">
    <property type="entry name" value="Ald_DH_C"/>
</dbReference>
<dbReference type="GO" id="GO:0004029">
    <property type="term" value="F:aldehyde dehydrogenase (NAD+) activity"/>
    <property type="evidence" value="ECO:0007669"/>
    <property type="project" value="TreeGrafter"/>
</dbReference>
<dbReference type="EMBL" id="WKLC01003060">
    <property type="protein sequence ID" value="MSE19653.1"/>
    <property type="molecule type" value="Genomic_DNA"/>
</dbReference>
<evidence type="ECO:0000256" key="1">
    <source>
        <dbReference type="ARBA" id="ARBA00009986"/>
    </source>
</evidence>
<dbReference type="Pfam" id="PF00171">
    <property type="entry name" value="Aldedh"/>
    <property type="match status" value="1"/>
</dbReference>
<dbReference type="Proteomes" id="UP000461948">
    <property type="component" value="Unassembled WGS sequence"/>
</dbReference>
<sequence>DLMDAAKKIAVGKFVNAGQTCIAPDYLLMKEDVQDTFTDLLQTIVNAGFMEDDHTVDRNKFTQIVNDRNFNRVKAL</sequence>
<dbReference type="InterPro" id="IPR012394">
    <property type="entry name" value="Aldehyde_DH_NAD(P)"/>
</dbReference>
<evidence type="ECO:0000313" key="6">
    <source>
        <dbReference type="Proteomes" id="UP000461948"/>
    </source>
</evidence>
<proteinExistence type="inferred from homology"/>
<organism evidence="5 6">
    <name type="scientific">Enterobacter agglomerans</name>
    <name type="common">Erwinia herbicola</name>
    <name type="synonym">Pantoea agglomerans</name>
    <dbReference type="NCBI Taxonomy" id="549"/>
    <lineage>
        <taxon>Bacteria</taxon>
        <taxon>Pseudomonadati</taxon>
        <taxon>Pseudomonadota</taxon>
        <taxon>Gammaproteobacteria</taxon>
        <taxon>Enterobacterales</taxon>
        <taxon>Erwiniaceae</taxon>
        <taxon>Pantoea</taxon>
        <taxon>Pantoea agglomerans group</taxon>
    </lineage>
</organism>
<dbReference type="SUPFAM" id="SSF53720">
    <property type="entry name" value="ALDH-like"/>
    <property type="match status" value="1"/>
</dbReference>
<dbReference type="InterPro" id="IPR016160">
    <property type="entry name" value="Ald_DH_CS_CYS"/>
</dbReference>
<dbReference type="InterPro" id="IPR016161">
    <property type="entry name" value="Ald_DH/histidinol_DH"/>
</dbReference>
<dbReference type="PANTHER" id="PTHR43570:SF20">
    <property type="entry name" value="ALDEHYDE DEHYDROGENASE ALDX-RELATED"/>
    <property type="match status" value="1"/>
</dbReference>
<feature type="non-terminal residue" evidence="5">
    <location>
        <position position="76"/>
    </location>
</feature>
<evidence type="ECO:0000256" key="2">
    <source>
        <dbReference type="ARBA" id="ARBA00023002"/>
    </source>
</evidence>
<dbReference type="GO" id="GO:0006081">
    <property type="term" value="P:aldehyde metabolic process"/>
    <property type="evidence" value="ECO:0007669"/>
    <property type="project" value="InterPro"/>
</dbReference>
<dbReference type="Gene3D" id="3.40.309.10">
    <property type="entry name" value="Aldehyde Dehydrogenase, Chain A, domain 2"/>
    <property type="match status" value="1"/>
</dbReference>
<dbReference type="InterPro" id="IPR015590">
    <property type="entry name" value="Aldehyde_DH_dom"/>
</dbReference>
<comment type="similarity">
    <text evidence="1">Belongs to the aldehyde dehydrogenase family.</text>
</comment>
<feature type="domain" description="Aldehyde dehydrogenase" evidence="4">
    <location>
        <begin position="1"/>
        <end position="75"/>
    </location>
</feature>
<keyword evidence="3" id="KW-0520">NAD</keyword>
<protein>
    <submittedName>
        <fullName evidence="5">Aldehyde dehydrogenase family protein</fullName>
    </submittedName>
</protein>
<accession>A0A7X2SZD1</accession>
<dbReference type="PROSITE" id="PS00070">
    <property type="entry name" value="ALDEHYDE_DEHYDR_CYS"/>
    <property type="match status" value="1"/>
</dbReference>
<evidence type="ECO:0000313" key="5">
    <source>
        <dbReference type="EMBL" id="MSE19653.1"/>
    </source>
</evidence>
<keyword evidence="2" id="KW-0560">Oxidoreductase</keyword>
<evidence type="ECO:0000256" key="3">
    <source>
        <dbReference type="ARBA" id="ARBA00023027"/>
    </source>
</evidence>